<dbReference type="FunFam" id="1.20.58.60:FF:000080">
    <property type="entry name" value="Spectrin alpha chain, non-erythrocytic 1"/>
    <property type="match status" value="1"/>
</dbReference>
<evidence type="ECO:0000256" key="4">
    <source>
        <dbReference type="ARBA" id="ARBA00022467"/>
    </source>
</evidence>
<dbReference type="SUPFAM" id="SSF50044">
    <property type="entry name" value="SH3-domain"/>
    <property type="match status" value="1"/>
</dbReference>
<evidence type="ECO:0000256" key="5">
    <source>
        <dbReference type="ARBA" id="ARBA00022490"/>
    </source>
</evidence>
<evidence type="ECO:0000256" key="14">
    <source>
        <dbReference type="ARBA" id="ARBA00076497"/>
    </source>
</evidence>
<dbReference type="InterPro" id="IPR035825">
    <property type="entry name" value="Alpha_Spectrin_SH3"/>
</dbReference>
<gene>
    <name evidence="20" type="primary">SPTAN1</name>
</gene>
<feature type="coiled-coil region" evidence="17">
    <location>
        <begin position="2119"/>
        <end position="2151"/>
    </location>
</feature>
<dbReference type="FunFam" id="1.20.58.60:FF:000020">
    <property type="entry name" value="Spectrin alpha chain, non-erythrocytic 1"/>
    <property type="match status" value="2"/>
</dbReference>
<dbReference type="Gene3D" id="1.10.238.10">
    <property type="entry name" value="EF-hand"/>
    <property type="match status" value="2"/>
</dbReference>
<feature type="coiled-coil region" evidence="17">
    <location>
        <begin position="1640"/>
        <end position="1667"/>
    </location>
</feature>
<dbReference type="FunFam" id="1.20.58.60:FF:000166">
    <property type="entry name" value="Spectrin alpha chain non-erythrocytic 1"/>
    <property type="match status" value="1"/>
</dbReference>
<evidence type="ECO:0000256" key="13">
    <source>
        <dbReference type="ARBA" id="ARBA00070798"/>
    </source>
</evidence>
<dbReference type="PROSITE" id="PS50002">
    <property type="entry name" value="SH3"/>
    <property type="match status" value="1"/>
</dbReference>
<evidence type="ECO:0000256" key="9">
    <source>
        <dbReference type="ARBA" id="ARBA00022837"/>
    </source>
</evidence>
<dbReference type="FunFam" id="1.20.5.170:FF:000014">
    <property type="entry name" value="Spectrin alpha chain, non-erythrocytic 1"/>
    <property type="match status" value="1"/>
</dbReference>
<dbReference type="PROSITE" id="PS50222">
    <property type="entry name" value="EF_HAND_2"/>
    <property type="match status" value="1"/>
</dbReference>
<dbReference type="FunFam" id="1.20.58.60:FF:000013">
    <property type="entry name" value="Spectrin alpha chain, non-erythrocytic 1"/>
    <property type="match status" value="2"/>
</dbReference>
<dbReference type="GO" id="GO:0005516">
    <property type="term" value="F:calmodulin binding"/>
    <property type="evidence" value="ECO:0007669"/>
    <property type="project" value="UniProtKB-KW"/>
</dbReference>
<evidence type="ECO:0000313" key="21">
    <source>
        <dbReference type="Proteomes" id="UP000314980"/>
    </source>
</evidence>
<evidence type="ECO:0000256" key="1">
    <source>
        <dbReference type="ARBA" id="ARBA00004245"/>
    </source>
</evidence>
<dbReference type="PANTHER" id="PTHR11915">
    <property type="entry name" value="SPECTRIN/FILAMIN RELATED CYTOSKELETAL PROTEIN"/>
    <property type="match status" value="1"/>
</dbReference>
<keyword evidence="9" id="KW-0106">Calcium</keyword>
<dbReference type="PRINTS" id="PR01887">
    <property type="entry name" value="SPECTRNALPHA"/>
</dbReference>
<dbReference type="Pfam" id="PF13405">
    <property type="entry name" value="EF-hand_6"/>
    <property type="match status" value="1"/>
</dbReference>
<reference evidence="20" key="3">
    <citation type="submission" date="2025-09" db="UniProtKB">
        <authorList>
            <consortium name="Ensembl"/>
        </authorList>
    </citation>
    <scope>IDENTIFICATION</scope>
</reference>
<feature type="coiled-coil region" evidence="17">
    <location>
        <begin position="191"/>
        <end position="225"/>
    </location>
</feature>
<dbReference type="GO" id="GO:0005856">
    <property type="term" value="C:cytoskeleton"/>
    <property type="evidence" value="ECO:0007669"/>
    <property type="project" value="UniProtKB-SubCell"/>
</dbReference>
<feature type="domain" description="SH3" evidence="18">
    <location>
        <begin position="973"/>
        <end position="1032"/>
    </location>
</feature>
<dbReference type="PRINTS" id="PR00452">
    <property type="entry name" value="SH3DOMAIN"/>
</dbReference>
<feature type="domain" description="EF-hand" evidence="19">
    <location>
        <begin position="2255"/>
        <end position="2290"/>
    </location>
</feature>
<accession>A0A4W6DTG9</accession>
<evidence type="ECO:0000256" key="15">
    <source>
        <dbReference type="ARBA" id="ARBA00079686"/>
    </source>
</evidence>
<keyword evidence="21" id="KW-1185">Reference proteome</keyword>
<dbReference type="GeneTree" id="ENSGT00940000156662"/>
<dbReference type="SMART" id="SM00326">
    <property type="entry name" value="SH3"/>
    <property type="match status" value="1"/>
</dbReference>
<evidence type="ECO:0000256" key="17">
    <source>
        <dbReference type="SAM" id="Coils"/>
    </source>
</evidence>
<dbReference type="STRING" id="8187.ENSLCAP00010028147"/>
<dbReference type="InterPro" id="IPR036028">
    <property type="entry name" value="SH3-like_dom_sf"/>
</dbReference>
<evidence type="ECO:0000256" key="2">
    <source>
        <dbReference type="ARBA" id="ARBA00006826"/>
    </source>
</evidence>
<reference evidence="21" key="1">
    <citation type="submission" date="2015-09" db="EMBL/GenBank/DDBJ databases">
        <authorList>
            <person name="Sai Rama Sridatta P."/>
        </authorList>
    </citation>
    <scope>NUCLEOTIDE SEQUENCE [LARGE SCALE GENOMIC DNA]</scope>
</reference>
<dbReference type="Pfam" id="PF00435">
    <property type="entry name" value="Spectrin"/>
    <property type="match status" value="20"/>
</dbReference>
<keyword evidence="4" id="KW-0117">Actin capping</keyword>
<name>A0A4W6DTG9_LATCA</name>
<dbReference type="SUPFAM" id="SSF46966">
    <property type="entry name" value="Spectrin repeat"/>
    <property type="match status" value="18"/>
</dbReference>
<feature type="coiled-coil region" evidence="17">
    <location>
        <begin position="1111"/>
        <end position="1145"/>
    </location>
</feature>
<keyword evidence="5" id="KW-0963">Cytoplasm</keyword>
<evidence type="ECO:0000256" key="7">
    <source>
        <dbReference type="ARBA" id="ARBA00022723"/>
    </source>
</evidence>
<dbReference type="Gene3D" id="1.20.5.170">
    <property type="match status" value="1"/>
</dbReference>
<keyword evidence="7" id="KW-0479">Metal-binding</keyword>
<dbReference type="FunFam" id="1.20.58.60:FF:000071">
    <property type="entry name" value="Spectrin alpha chain, non-erythrocytic 1"/>
    <property type="match status" value="1"/>
</dbReference>
<dbReference type="InterPro" id="IPR011992">
    <property type="entry name" value="EF-hand-dom_pair"/>
</dbReference>
<dbReference type="FunFam" id="1.20.58.60:FF:000037">
    <property type="entry name" value="Spectrin alpha chain non-erythrocytic 1"/>
    <property type="match status" value="1"/>
</dbReference>
<dbReference type="InterPro" id="IPR001452">
    <property type="entry name" value="SH3_domain"/>
</dbReference>
<dbReference type="SMART" id="SM00150">
    <property type="entry name" value="SPEC"/>
    <property type="match status" value="19"/>
</dbReference>
<feature type="coiled-coil region" evidence="17">
    <location>
        <begin position="297"/>
        <end position="331"/>
    </location>
</feature>
<dbReference type="FunFam" id="1.20.58.60:FF:000006">
    <property type="entry name" value="Spectrin alpha chain, non-erythrocytic 1"/>
    <property type="match status" value="2"/>
</dbReference>
<organism evidence="20 21">
    <name type="scientific">Lates calcarifer</name>
    <name type="common">Barramundi</name>
    <name type="synonym">Holocentrus calcarifer</name>
    <dbReference type="NCBI Taxonomy" id="8187"/>
    <lineage>
        <taxon>Eukaryota</taxon>
        <taxon>Metazoa</taxon>
        <taxon>Chordata</taxon>
        <taxon>Craniata</taxon>
        <taxon>Vertebrata</taxon>
        <taxon>Euteleostomi</taxon>
        <taxon>Actinopterygii</taxon>
        <taxon>Neopterygii</taxon>
        <taxon>Teleostei</taxon>
        <taxon>Neoteleostei</taxon>
        <taxon>Acanthomorphata</taxon>
        <taxon>Carangaria</taxon>
        <taxon>Carangaria incertae sedis</taxon>
        <taxon>Centropomidae</taxon>
        <taxon>Lates</taxon>
    </lineage>
</organism>
<dbReference type="Gene3D" id="2.30.30.40">
    <property type="entry name" value="SH3 Domains"/>
    <property type="match status" value="1"/>
</dbReference>
<dbReference type="FunFam" id="1.20.58.60:FF:000007">
    <property type="entry name" value="Spectrin alpha chain non-erythrocytic 1"/>
    <property type="match status" value="2"/>
</dbReference>
<evidence type="ECO:0000256" key="12">
    <source>
        <dbReference type="ARBA" id="ARBA00023212"/>
    </source>
</evidence>
<proteinExistence type="inferred from homology"/>
<dbReference type="FunFam" id="2.30.30.40:FF:000036">
    <property type="entry name" value="Spectrin alpha chain, non-erythrocytic 1"/>
    <property type="match status" value="1"/>
</dbReference>
<evidence type="ECO:0000259" key="19">
    <source>
        <dbReference type="PROSITE" id="PS50222"/>
    </source>
</evidence>
<dbReference type="FunFam" id="1.20.58.60:FF:000043">
    <property type="entry name" value="Spectrin alpha chain, non-erythrocytic 1"/>
    <property type="match status" value="1"/>
</dbReference>
<dbReference type="GO" id="GO:0003779">
    <property type="term" value="F:actin binding"/>
    <property type="evidence" value="ECO:0007669"/>
    <property type="project" value="UniProtKB-KW"/>
</dbReference>
<dbReference type="SMART" id="SM01184">
    <property type="entry name" value="efhand_Ca_insen"/>
    <property type="match status" value="1"/>
</dbReference>
<keyword evidence="8" id="KW-0677">Repeat</keyword>
<evidence type="ECO:0000256" key="11">
    <source>
        <dbReference type="ARBA" id="ARBA00023203"/>
    </source>
</evidence>
<dbReference type="Pfam" id="PF00018">
    <property type="entry name" value="SH3_1"/>
    <property type="match status" value="1"/>
</dbReference>
<reference evidence="20" key="2">
    <citation type="submission" date="2025-08" db="UniProtKB">
        <authorList>
            <consortium name="Ensembl"/>
        </authorList>
    </citation>
    <scope>IDENTIFICATION</scope>
</reference>
<dbReference type="Proteomes" id="UP000314980">
    <property type="component" value="Unassembled WGS sequence"/>
</dbReference>
<feature type="coiled-coil region" evidence="17">
    <location>
        <begin position="393"/>
        <end position="423"/>
    </location>
</feature>
<dbReference type="FunFam" id="1.10.238.10:FF:000020">
    <property type="entry name" value="spectrin alpha chain, non-erythrocytic 1"/>
    <property type="match status" value="1"/>
</dbReference>
<dbReference type="FunFam" id="1.10.238.10:FF:000032">
    <property type="entry name" value="Spectrin alpha chain, non-erythrocytic 1"/>
    <property type="match status" value="1"/>
</dbReference>
<dbReference type="Gene3D" id="1.20.58.60">
    <property type="match status" value="19"/>
</dbReference>
<dbReference type="FunFam" id="1.20.58.60:FF:000035">
    <property type="entry name" value="Spectrin alpha chain, non-erythrocytic 1"/>
    <property type="match status" value="1"/>
</dbReference>
<comment type="subcellular location">
    <subcellularLocation>
        <location evidence="1">Cytoplasm</location>
        <location evidence="1">Cytoskeleton</location>
    </subcellularLocation>
</comment>
<feature type="coiled-coil region" evidence="17">
    <location>
        <begin position="938"/>
        <end position="965"/>
    </location>
</feature>
<dbReference type="CDD" id="cd11808">
    <property type="entry name" value="SH3_Alpha_Spectrin"/>
    <property type="match status" value="1"/>
</dbReference>
<dbReference type="SMART" id="SM00054">
    <property type="entry name" value="EFh"/>
    <property type="match status" value="1"/>
</dbReference>
<dbReference type="CDD" id="cd00051">
    <property type="entry name" value="EFh"/>
    <property type="match status" value="1"/>
</dbReference>
<dbReference type="CDD" id="cd00176">
    <property type="entry name" value="SPEC"/>
    <property type="match status" value="11"/>
</dbReference>
<keyword evidence="10" id="KW-0112">Calmodulin-binding</keyword>
<dbReference type="InParanoid" id="A0A4W6DTG9"/>
<evidence type="ECO:0000313" key="20">
    <source>
        <dbReference type="Ensembl" id="ENSLCAP00010028147.1"/>
    </source>
</evidence>
<dbReference type="InterPro" id="IPR014837">
    <property type="entry name" value="EF-hand_Ca_insen"/>
</dbReference>
<dbReference type="InterPro" id="IPR002048">
    <property type="entry name" value="EF_hand_dom"/>
</dbReference>
<keyword evidence="11" id="KW-0009">Actin-binding</keyword>
<dbReference type="InterPro" id="IPR018159">
    <property type="entry name" value="Spectrin/alpha-actinin"/>
</dbReference>
<dbReference type="GO" id="GO:0005509">
    <property type="term" value="F:calcium ion binding"/>
    <property type="evidence" value="ECO:0007669"/>
    <property type="project" value="InterPro"/>
</dbReference>
<keyword evidence="12" id="KW-0206">Cytoskeleton</keyword>
<protein>
    <recommendedName>
        <fullName evidence="13">Spectrin alpha chain, non-erythrocytic 1</fullName>
    </recommendedName>
    <alternativeName>
        <fullName evidence="14">Alpha-II spectrin</fullName>
    </alternativeName>
    <alternativeName>
        <fullName evidence="15">Fodrin alpha chain</fullName>
    </alternativeName>
</protein>
<evidence type="ECO:0000256" key="16">
    <source>
        <dbReference type="PROSITE-ProRule" id="PRU00192"/>
    </source>
</evidence>
<keyword evidence="3 16" id="KW-0728">SH3 domain</keyword>
<evidence type="ECO:0000256" key="3">
    <source>
        <dbReference type="ARBA" id="ARBA00022443"/>
    </source>
</evidence>
<comment type="similarity">
    <text evidence="2">Belongs to the spectrin family.</text>
</comment>
<evidence type="ECO:0000256" key="8">
    <source>
        <dbReference type="ARBA" id="ARBA00022737"/>
    </source>
</evidence>
<evidence type="ECO:0000259" key="18">
    <source>
        <dbReference type="PROSITE" id="PS50002"/>
    </source>
</evidence>
<dbReference type="GO" id="GO:0005737">
    <property type="term" value="C:cytoplasm"/>
    <property type="evidence" value="ECO:0007669"/>
    <property type="project" value="UniProtKB-ARBA"/>
</dbReference>
<dbReference type="FunFam" id="1.20.58.60:FF:000017">
    <property type="entry name" value="Spectrin alpha chain, non-erythrocytic 1"/>
    <property type="match status" value="1"/>
</dbReference>
<evidence type="ECO:0000256" key="10">
    <source>
        <dbReference type="ARBA" id="ARBA00022860"/>
    </source>
</evidence>
<dbReference type="SUPFAM" id="SSF47473">
    <property type="entry name" value="EF-hand"/>
    <property type="match status" value="1"/>
</dbReference>
<dbReference type="FunFam" id="1.20.58.60:FF:000026">
    <property type="entry name" value="Spectrin alpha chain, non-erythrocytic 1"/>
    <property type="match status" value="1"/>
</dbReference>
<evidence type="ECO:0000256" key="6">
    <source>
        <dbReference type="ARBA" id="ARBA00022553"/>
    </source>
</evidence>
<keyword evidence="6" id="KW-0597">Phosphoprotein</keyword>
<dbReference type="GO" id="GO:0051693">
    <property type="term" value="P:actin filament capping"/>
    <property type="evidence" value="ECO:0007669"/>
    <property type="project" value="UniProtKB-KW"/>
</dbReference>
<dbReference type="InterPro" id="IPR002017">
    <property type="entry name" value="Spectrin_repeat"/>
</dbReference>
<dbReference type="Pfam" id="PF08726">
    <property type="entry name" value="EFhand_Ca_insen"/>
    <property type="match status" value="1"/>
</dbReference>
<sequence>KETHTETMDTAGVKVLETAEDIQERRQQVLDRYRRFKELSIMRRQKLEDSYRFQFFRRDADELEKWIQEKLQIASDENYKDPSNLQGKLQKHQAFEAEVQANAGAIIKLDETGNLMISEGHFASETIRTRLEELHRLWDLLLQRTKEKGMRLLQAQKLVQYLRECEDALDWISDKEAMATSEELGQDLEHVELLQKKFEEFQTDLAAHEERVNEVNQLAAKLIQETHPEAELIVRKQDEVNAAWQRLKGLAQQRQGKLFGAAEVQRFNRDVDETISWIKEKEQLMASDDFGRDLASVQALLRKHEGLERDLAALEDKVNTLGGDAERLQQTHPQNATQIHLKKDELITNWEQIRTLAAERHARLNDSYRLQRFTADFRDLTSWVTEMKALINADELANDVAGAEALLDRHQEHKGEIDAHEDSFRATDEAGQALLNTGHYASEEVKEKLGILAEEKESLLELWEVRRQQYEQCMDLQLFYRDTEQVDNWMSKQEAFLLNEDLGDSLDSVEALLKKHEDFEKSLSAQEEKITALDEFATKLIQNNHYAKDDVATRRDAVTAATLCMSVLSLVVLLWRTLSTCQQFFRDSDELKSWINEKMKTATDEAYKVVYQRLSCVQKHQAFEAELSANQSRIDALQKSGQELLDRKHYASTEVAGRMEEVSSQWKKLLEATELKGIKLREANQQQQFNRNVEDIELWLYEVEGHLASDDYGKDLTSVQNLQKKHALLEADVAAHQDRIDGITIQARQFQEAGHFDADNIRKKQEALVVRYEALREPMAARKQKLSDSLRLQQLFRDVEDEETWIREKEPIAASTNRGKDLIGVQNLLKKHQALQAEITGHEPRIKAVTLKGEAMVEEGHFAGEDVKAKLAELHGRWDMLKAKASQRRQDLEDSLQAQQYFADANEAESWMREKEPIVGSTDYGKDEDSAEALLKKHEALMSDLNAYSSSIQALKEQAQSCRQQVAPTDDETGKELVLALYDYQEKSPREVTMKKGDILTLLNSTNKDWWKVEVNDRQGFVPAAYVKKLDPTQSSSRENLLDEHESPVNLHVFGLKYGTLIELGEKRKDMLEKSCKKFMLFREANELQQWINEKESALTNEEVGSDLEQVEVLQKKFDDFQKDLKANESRLRDINKVASELESEGLMAEEAPMVQELNNRWRSLQQLAEERSNMLGSAHEVQRFHRDADETKEWIEEKNQALNTDNYGHDLASVQALQRKHEGFERDLAALGDKVNSLGETAERLIQSHPEAVDDIQEKCTELNTAWSSLVGRADQRKDKLGNSHDLQRFLSDFRDLMSWINGIRGLVSSEELAKDVTGAEALLERHQEHRTEIDARAGTFQAFEQFGQQLLARGHYASPEIQQKLEALDRERADLEKAWVQRRMMLDQCLELQLFNRDCEQAENWMAAREAFLASDDKGDSLDSVEALIKKHEDFDKAINVQEEKIAALQSFADQLIGADHYAKPEIFNRRNEVLDRWRRLKAQMIEKRSKLGESQTLQQFSRDVDEIEAWISEKLQTATDESYKDPTNIQSKHQKHQAFEAELHANADRIRGVIDTGNALIQRGACAGSEDAVKARLSALDEQWQFLVNKSAEKSQKLKEANKQQNFNTGIKDFDFWLSEVRVCMPDGTADIIWPPVNNLLKKHQLLEADISAHEDRLKDLNGQADSLMVSSAFDTSQVKDKRDAVNGRFAKLKNMAAGRRAKLNESHRLHQFFRDLDDEESWIKEKKLLVSSEDYGRDLTGVQNLRKKHKRLEAELGAHEPAIQSVLDTGKKLSDDNTIGQEEIQQRLAQFVDHWKELKDLSGARGQRLEESLEYQQFVANVEEEEAWINEKLNLVGSEDYGDTLAAVQGLLKKHEAFETDFTVHRDRVNDVCANGEELIKKNNHHVDNISAKMSALRGKVSELERAAAQRKAKLDENSAFLQFNWKADVVESWIGEKENSLKTDDYGRDLSSVQTLLTKQETFDAGLQAFQQEGITNITALKDQLLAAKHVQSKAIEARHAALMKRWNQLLSNSAARKKKLLEAQEHFRKVEDLFLTFAKKASAFNSWFENAEEDLTDPVRCNSLEEIRALREAHEAFRSSLSSAQADFNQLAELDQQIKSYQVVSNPYTWFTMEALEETWRNLQKIIKERELELQKEQRRQEENDKLRQEFAQHANRTVFLKLNLYKPGLKFFPAHTDQEIRAMRSQLKKIEDLGAAMEEALILDNKYTEHSTVGLAQQWDQLDQLGMRMQHNLEQQIQARNTTGVTEEALKEFSMMFKHFDKEKSGRLNHQEFKSCLRSLGYDLPMVEEGEPDPEFEAILDTVDPNRSDVTTVLEYCRETENVKSSEEIESAFRALSTENKPYVTKEELYQNLTKEQADYCLSHMKPYLDSKGRELPSAFDFVEFTRSLFVN</sequence>
<dbReference type="FunFam" id="1.20.58.60:FF:000046">
    <property type="entry name" value="Spectrin alpha chain, non-erythrocytic 1"/>
    <property type="match status" value="1"/>
</dbReference>
<dbReference type="Ensembl" id="ENSLCAT00010028757.1">
    <property type="protein sequence ID" value="ENSLCAP00010028147.1"/>
    <property type="gene ID" value="ENSLCAG00010013217.1"/>
</dbReference>
<keyword evidence="17" id="KW-0175">Coiled coil</keyword>